<organism evidence="3 4">
    <name type="scientific">Microbacterium mitrae</name>
    <dbReference type="NCBI Taxonomy" id="664640"/>
    <lineage>
        <taxon>Bacteria</taxon>
        <taxon>Bacillati</taxon>
        <taxon>Actinomycetota</taxon>
        <taxon>Actinomycetes</taxon>
        <taxon>Micrococcales</taxon>
        <taxon>Microbacteriaceae</taxon>
        <taxon>Microbacterium</taxon>
    </lineage>
</organism>
<proteinExistence type="predicted"/>
<dbReference type="OrthoDB" id="3404503at2"/>
<dbReference type="SMART" id="SM00220">
    <property type="entry name" value="S_TKc"/>
    <property type="match status" value="1"/>
</dbReference>
<dbReference type="GO" id="GO:0003899">
    <property type="term" value="F:DNA-directed RNA polymerase activity"/>
    <property type="evidence" value="ECO:0007669"/>
    <property type="project" value="InterPro"/>
</dbReference>
<protein>
    <submittedName>
        <fullName evidence="3">Protein kinase</fullName>
    </submittedName>
</protein>
<feature type="domain" description="NERD" evidence="2">
    <location>
        <begin position="14"/>
        <end position="131"/>
    </location>
</feature>
<evidence type="ECO:0000259" key="1">
    <source>
        <dbReference type="PROSITE" id="PS50011"/>
    </source>
</evidence>
<comment type="caution">
    <text evidence="3">The sequence shown here is derived from an EMBL/GenBank/DDBJ whole genome shotgun (WGS) entry which is preliminary data.</text>
</comment>
<dbReference type="InterPro" id="IPR011009">
    <property type="entry name" value="Kinase-like_dom_sf"/>
</dbReference>
<reference evidence="3 4" key="1">
    <citation type="submission" date="2019-08" db="EMBL/GenBank/DDBJ databases">
        <authorList>
            <person name="Dong K."/>
        </authorList>
    </citation>
    <scope>NUCLEOTIDE SEQUENCE [LARGE SCALE GENOMIC DNA]</scope>
    <source>
        <strain evidence="3 4">M4-8</strain>
    </source>
</reference>
<dbReference type="Pfam" id="PF00069">
    <property type="entry name" value="Pkinase"/>
    <property type="match status" value="2"/>
</dbReference>
<dbReference type="PROSITE" id="PS50965">
    <property type="entry name" value="NERD"/>
    <property type="match status" value="1"/>
</dbReference>
<feature type="domain" description="Protein kinase" evidence="1">
    <location>
        <begin position="519"/>
        <end position="776"/>
    </location>
</feature>
<dbReference type="RefSeq" id="WP_147826321.1">
    <property type="nucleotide sequence ID" value="NZ_BAAARG010000001.1"/>
</dbReference>
<dbReference type="Gene3D" id="3.30.200.20">
    <property type="entry name" value="Phosphorylase Kinase, domain 1"/>
    <property type="match status" value="1"/>
</dbReference>
<evidence type="ECO:0000313" key="3">
    <source>
        <dbReference type="EMBL" id="TXK03390.1"/>
    </source>
</evidence>
<keyword evidence="4" id="KW-1185">Reference proteome</keyword>
<dbReference type="GO" id="GO:0006351">
    <property type="term" value="P:DNA-templated transcription"/>
    <property type="evidence" value="ECO:0007669"/>
    <property type="project" value="InterPro"/>
</dbReference>
<dbReference type="PANTHER" id="PTHR24347">
    <property type="entry name" value="SERINE/THREONINE-PROTEIN KINASE"/>
    <property type="match status" value="1"/>
</dbReference>
<dbReference type="Pfam" id="PF08378">
    <property type="entry name" value="NERD"/>
    <property type="match status" value="1"/>
</dbReference>
<dbReference type="GO" id="GO:0003677">
    <property type="term" value="F:DNA binding"/>
    <property type="evidence" value="ECO:0007669"/>
    <property type="project" value="InterPro"/>
</dbReference>
<dbReference type="SUPFAM" id="SSF47789">
    <property type="entry name" value="C-terminal domain of RNA polymerase alpha subunit"/>
    <property type="match status" value="1"/>
</dbReference>
<dbReference type="GO" id="GO:0004672">
    <property type="term" value="F:protein kinase activity"/>
    <property type="evidence" value="ECO:0007669"/>
    <property type="project" value="InterPro"/>
</dbReference>
<keyword evidence="3" id="KW-0418">Kinase</keyword>
<dbReference type="SUPFAM" id="SSF56112">
    <property type="entry name" value="Protein kinase-like (PK-like)"/>
    <property type="match status" value="2"/>
</dbReference>
<dbReference type="Gene3D" id="1.10.510.10">
    <property type="entry name" value="Transferase(Phosphotransferase) domain 1"/>
    <property type="match status" value="2"/>
</dbReference>
<keyword evidence="3" id="KW-0808">Transferase</keyword>
<sequence>MKRSSPLWRVMGDAAQAQEAAALDRVCELLPEDGIARAWANVTFTDASGRLNEVDVLLITSGGMYIVELKGWHGEIHGNQQDWVHAGRVQRNPRRLANLKAKRLASVLKDVARRNRIDDRIVPFVGEAIVLHGQGSTVRLDEYGAEQVFALDGFQVQGLGAGHNFSDLVSQPAFRDPIDIPRANNIDQLMNRAGLMPRAKQRMIGQYALDSSETLDEGVGWQDFLVTHPQAKTKRRIRLFPYPKGASKESRGETDRRATREFRLTDGIRHPGIIGPADLLTTDEGPALVFNYDAHELSLTDYLAQNGDSLTFADRESLTQDLAELVRFAHGQRLTHRALSPSSVRVHSSDAGGREVRIRDWDLGKRPGEGTTTETLISRGVTDVAAAVSQDAFCYLAPETLRNASDSSSPQALDVYGVGALAFLILTGRPPAVNHAALEALLNSEAAGFDPRAVLPEISDAYADVILRATAFSELHRIIDMGALLDDLSNARSAPALTPADTDIDPLEAAPGDIVGERFEIVKRRGSGSTGIALEVDDYTLDREGVILKLAKDDASAARLHAEAATLDRLDHPRIVKRVDGPLTVGTRQAIVMTDAGAETVADRIRLEGRATLEQLERYGDDLFSAMAHIEERGIFHRDIKPSNLAVKPDPGTRKPHLQLFDFSLSDEPVANIKSGSKPYLDPYLGSRERPQYDSAAERFAIAATLFELASADALWWEEGDRPARPTDPPVIELSQFESSIAEAMVDFFRTALHPSAAARHPSLEAMRKAWAHALSTAEIGDGDFAANDQKAEQAELSTLLRESGLSARALSALSRSGATTVGELLGVPPMAINQIRGLGEQVRREISSRIREWRARLSQTTTVSETSNVPGRRPVEKFISPLTQKHGETDEQWRARIRKQSLLRQPIDDVSTWIAELGHVATVSELATKLLREYGSTLGDGPRQDAARGIIDALIKFDLRAQSPRFLTQRMRDTGEAVIAFTPDSGEGLSFDSAETHIEALVRHAHKVDSLLSETEIIPALALREAFVTQAQESLSLPDARIAQIAIGLSNAGRISSMGEAYRSDLDASRAVEVALRGAATRELAMVTIEQRVRSRFPNVTVIPSRPQLDDAVRAALPHLEWRAEQSKYVLREINDTSSTYTASSTSMAETGSDPAFATKLSASLRDHSALVFATSVRHRSLRQAADVLAASTGVRVIDLADFTLNALKSTADQNGVSWDAVLRADSEGEGTQNRRNLLQLARMAVSPRWQELMATAEPLLLINTAVLARLGLTDLVAHLCDLATPRAAARWILLPKPQSGRAPDLDGIPMPFGADGWTNLPLELPLLPAPSAPARKAAAQ</sequence>
<dbReference type="Gene3D" id="1.10.150.20">
    <property type="entry name" value="5' to 3' exonuclease, C-terminal subdomain"/>
    <property type="match status" value="1"/>
</dbReference>
<accession>A0A5C8HK87</accession>
<dbReference type="InterPro" id="IPR011260">
    <property type="entry name" value="RNAP_asu_C"/>
</dbReference>
<dbReference type="Pfam" id="PF03118">
    <property type="entry name" value="RNA_pol_A_CTD"/>
    <property type="match status" value="1"/>
</dbReference>
<dbReference type="InterPro" id="IPR000719">
    <property type="entry name" value="Prot_kinase_dom"/>
</dbReference>
<gene>
    <name evidence="3" type="ORF">FVP60_10900</name>
</gene>
<dbReference type="InterPro" id="IPR011528">
    <property type="entry name" value="NERD"/>
</dbReference>
<dbReference type="EMBL" id="VRSW01000004">
    <property type="protein sequence ID" value="TXK03390.1"/>
    <property type="molecule type" value="Genomic_DNA"/>
</dbReference>
<feature type="domain" description="Protein kinase" evidence="1">
    <location>
        <begin position="209"/>
        <end position="497"/>
    </location>
</feature>
<dbReference type="GO" id="GO:0005524">
    <property type="term" value="F:ATP binding"/>
    <property type="evidence" value="ECO:0007669"/>
    <property type="project" value="InterPro"/>
</dbReference>
<name>A0A5C8HK87_9MICO</name>
<evidence type="ECO:0000259" key="2">
    <source>
        <dbReference type="PROSITE" id="PS50965"/>
    </source>
</evidence>
<dbReference type="PROSITE" id="PS50011">
    <property type="entry name" value="PROTEIN_KINASE_DOM"/>
    <property type="match status" value="2"/>
</dbReference>
<dbReference type="Proteomes" id="UP000321196">
    <property type="component" value="Unassembled WGS sequence"/>
</dbReference>
<evidence type="ECO:0000313" key="4">
    <source>
        <dbReference type="Proteomes" id="UP000321196"/>
    </source>
</evidence>